<evidence type="ECO:0000313" key="1">
    <source>
        <dbReference type="EMBL" id="KAH3849513.1"/>
    </source>
</evidence>
<dbReference type="Proteomes" id="UP000828390">
    <property type="component" value="Unassembled WGS sequence"/>
</dbReference>
<reference evidence="1" key="2">
    <citation type="submission" date="2020-11" db="EMBL/GenBank/DDBJ databases">
        <authorList>
            <person name="McCartney M.A."/>
            <person name="Auch B."/>
            <person name="Kono T."/>
            <person name="Mallez S."/>
            <person name="Becker A."/>
            <person name="Gohl D.M."/>
            <person name="Silverstein K.A.T."/>
            <person name="Koren S."/>
            <person name="Bechman K.B."/>
            <person name="Herman A."/>
            <person name="Abrahante J.E."/>
            <person name="Garbe J."/>
        </authorList>
    </citation>
    <scope>NUCLEOTIDE SEQUENCE</scope>
    <source>
        <strain evidence="1">Duluth1</strain>
        <tissue evidence="1">Whole animal</tissue>
    </source>
</reference>
<gene>
    <name evidence="1" type="ORF">DPMN_091916</name>
</gene>
<accession>A0A9D4L194</accession>
<reference evidence="1" key="1">
    <citation type="journal article" date="2019" name="bioRxiv">
        <title>The Genome of the Zebra Mussel, Dreissena polymorpha: A Resource for Invasive Species Research.</title>
        <authorList>
            <person name="McCartney M.A."/>
            <person name="Auch B."/>
            <person name="Kono T."/>
            <person name="Mallez S."/>
            <person name="Zhang Y."/>
            <person name="Obille A."/>
            <person name="Becker A."/>
            <person name="Abrahante J.E."/>
            <person name="Garbe J."/>
            <person name="Badalamenti J.P."/>
            <person name="Herman A."/>
            <person name="Mangelson H."/>
            <person name="Liachko I."/>
            <person name="Sullivan S."/>
            <person name="Sone E.D."/>
            <person name="Koren S."/>
            <person name="Silverstein K.A.T."/>
            <person name="Beckman K.B."/>
            <person name="Gohl D.M."/>
        </authorList>
    </citation>
    <scope>NUCLEOTIDE SEQUENCE</scope>
    <source>
        <strain evidence="1">Duluth1</strain>
        <tissue evidence="1">Whole animal</tissue>
    </source>
</reference>
<evidence type="ECO:0000313" key="2">
    <source>
        <dbReference type="Proteomes" id="UP000828390"/>
    </source>
</evidence>
<proteinExistence type="predicted"/>
<sequence length="141" mass="16027">MCRAFEKDKLDIEIVNVSVQSTVDTLINMKDRNGAELEKIYNAIVDSRYKNVKVTDNEQNRMGFQTASTSYLETLIQKIQNTNDRFEEESIDKLQLANRVQYPKHLHTVPAEIYGKNAVEDICKLLGACDGEADGQQNGNR</sequence>
<organism evidence="1 2">
    <name type="scientific">Dreissena polymorpha</name>
    <name type="common">Zebra mussel</name>
    <name type="synonym">Mytilus polymorpha</name>
    <dbReference type="NCBI Taxonomy" id="45954"/>
    <lineage>
        <taxon>Eukaryota</taxon>
        <taxon>Metazoa</taxon>
        <taxon>Spiralia</taxon>
        <taxon>Lophotrochozoa</taxon>
        <taxon>Mollusca</taxon>
        <taxon>Bivalvia</taxon>
        <taxon>Autobranchia</taxon>
        <taxon>Heteroconchia</taxon>
        <taxon>Euheterodonta</taxon>
        <taxon>Imparidentia</taxon>
        <taxon>Neoheterodontei</taxon>
        <taxon>Myida</taxon>
        <taxon>Dreissenoidea</taxon>
        <taxon>Dreissenidae</taxon>
        <taxon>Dreissena</taxon>
    </lineage>
</organism>
<name>A0A9D4L194_DREPO</name>
<keyword evidence="2" id="KW-1185">Reference proteome</keyword>
<comment type="caution">
    <text evidence="1">The sequence shown here is derived from an EMBL/GenBank/DDBJ whole genome shotgun (WGS) entry which is preliminary data.</text>
</comment>
<dbReference type="AlphaFoldDB" id="A0A9D4L194"/>
<protein>
    <submittedName>
        <fullName evidence="1">Uncharacterized protein</fullName>
    </submittedName>
</protein>
<dbReference type="EMBL" id="JAIWYP010000003">
    <property type="protein sequence ID" value="KAH3849513.1"/>
    <property type="molecule type" value="Genomic_DNA"/>
</dbReference>